<reference evidence="3" key="1">
    <citation type="submission" date="2023-04" db="EMBL/GenBank/DDBJ databases">
        <title>Phytophthora lilii NBRC 32176.</title>
        <authorList>
            <person name="Ichikawa N."/>
            <person name="Sato H."/>
            <person name="Tonouchi N."/>
        </authorList>
    </citation>
    <scope>NUCLEOTIDE SEQUENCE</scope>
    <source>
        <strain evidence="3">NBRC 32176</strain>
    </source>
</reference>
<dbReference type="PANTHER" id="PTHR13351:SF1">
    <property type="entry name" value="RENIN RECEPTOR"/>
    <property type="match status" value="1"/>
</dbReference>
<evidence type="ECO:0000256" key="1">
    <source>
        <dbReference type="SAM" id="MobiDB-lite"/>
    </source>
</evidence>
<keyword evidence="2" id="KW-0812">Transmembrane</keyword>
<organism evidence="3 4">
    <name type="scientific">Phytophthora lilii</name>
    <dbReference type="NCBI Taxonomy" id="2077276"/>
    <lineage>
        <taxon>Eukaryota</taxon>
        <taxon>Sar</taxon>
        <taxon>Stramenopiles</taxon>
        <taxon>Oomycota</taxon>
        <taxon>Peronosporomycetes</taxon>
        <taxon>Peronosporales</taxon>
        <taxon>Peronosporaceae</taxon>
        <taxon>Phytophthora</taxon>
    </lineage>
</organism>
<dbReference type="Proteomes" id="UP001165083">
    <property type="component" value="Unassembled WGS sequence"/>
</dbReference>
<dbReference type="AlphaFoldDB" id="A0A9W6TPE6"/>
<evidence type="ECO:0000256" key="2">
    <source>
        <dbReference type="SAM" id="Phobius"/>
    </source>
</evidence>
<dbReference type="OrthoDB" id="158685at2759"/>
<feature type="region of interest" description="Disordered" evidence="1">
    <location>
        <begin position="337"/>
        <end position="376"/>
    </location>
</feature>
<evidence type="ECO:0000313" key="4">
    <source>
        <dbReference type="Proteomes" id="UP001165083"/>
    </source>
</evidence>
<dbReference type="InterPro" id="IPR012493">
    <property type="entry name" value="Renin_rcpt"/>
</dbReference>
<dbReference type="GO" id="GO:0009897">
    <property type="term" value="C:external side of plasma membrane"/>
    <property type="evidence" value="ECO:0007669"/>
    <property type="project" value="TreeGrafter"/>
</dbReference>
<sequence length="435" mass="46028">MPAANALSVADAMPWREHASRQDAPPRPFPTRLDQPRMCRIHSPKWTTHSRPKLDRTVIPFSSRSKPSRRGQMRSVSLFLSWAAAVAAAEQVLVVGRGPGALWHESASDAALSAAAMADLALDSLGLATGRVDARAAARSPLQADVFAHSEAFALLLLDGAALPAVDAALGGADAFHRLLPARAVDAKVPAAVAQQFGARFPQAAHCAGNVALCASVRADSPRVSAELLQQVLQGNAFLDAASEQDVAFARELAQVMQLAADVLKQQGKALYVLGLSTLQGDKQRAAQQAAATAAAEFLAQMLKSGKVVGAQVMTGKLPTALQQTAALSRRARNLVTKLSSDEDDEEEEEEEDLEAESGSVWEDDDNATTTTTNATVTGAVSMPDIAEYQIILWTSALLGAMLLMSVLAMANMDVGRDSLLYAKFIADVNGRKTN</sequence>
<dbReference type="PANTHER" id="PTHR13351">
    <property type="entry name" value="RENIN RECEPTOR"/>
    <property type="match status" value="1"/>
</dbReference>
<keyword evidence="4" id="KW-1185">Reference proteome</keyword>
<feature type="transmembrane region" description="Helical" evidence="2">
    <location>
        <begin position="391"/>
        <end position="411"/>
    </location>
</feature>
<feature type="compositionally biased region" description="Acidic residues" evidence="1">
    <location>
        <begin position="342"/>
        <end position="367"/>
    </location>
</feature>
<dbReference type="GO" id="GO:0038023">
    <property type="term" value="F:signaling receptor activity"/>
    <property type="evidence" value="ECO:0007669"/>
    <property type="project" value="InterPro"/>
</dbReference>
<dbReference type="EMBL" id="BSXW01000274">
    <property type="protein sequence ID" value="GMF17178.1"/>
    <property type="molecule type" value="Genomic_DNA"/>
</dbReference>
<feature type="region of interest" description="Disordered" evidence="1">
    <location>
        <begin position="1"/>
        <end position="35"/>
    </location>
</feature>
<gene>
    <name evidence="3" type="ORF">Plil01_000623800</name>
</gene>
<name>A0A9W6TPE6_9STRA</name>
<proteinExistence type="predicted"/>
<accession>A0A9W6TPE6</accession>
<keyword evidence="2" id="KW-1133">Transmembrane helix</keyword>
<comment type="caution">
    <text evidence="3">The sequence shown here is derived from an EMBL/GenBank/DDBJ whole genome shotgun (WGS) entry which is preliminary data.</text>
</comment>
<evidence type="ECO:0000313" key="3">
    <source>
        <dbReference type="EMBL" id="GMF17178.1"/>
    </source>
</evidence>
<keyword evidence="2" id="KW-0472">Membrane</keyword>
<protein>
    <submittedName>
        <fullName evidence="3">Unnamed protein product</fullName>
    </submittedName>
</protein>